<accession>A0A9E8NAP0</accession>
<gene>
    <name evidence="4" type="ORF">ON006_04025</name>
</gene>
<comment type="similarity">
    <text evidence="1 3">Belongs to the short-chain dehydrogenases/reductases (SDR) family.</text>
</comment>
<evidence type="ECO:0000313" key="5">
    <source>
        <dbReference type="Proteomes" id="UP001164653"/>
    </source>
</evidence>
<evidence type="ECO:0000256" key="1">
    <source>
        <dbReference type="ARBA" id="ARBA00006484"/>
    </source>
</evidence>
<proteinExistence type="inferred from homology"/>
<name>A0A9E8NAP0_9BACT</name>
<dbReference type="InterPro" id="IPR036291">
    <property type="entry name" value="NAD(P)-bd_dom_sf"/>
</dbReference>
<dbReference type="Proteomes" id="UP001164653">
    <property type="component" value="Chromosome"/>
</dbReference>
<dbReference type="EMBL" id="CP112998">
    <property type="protein sequence ID" value="WAC13129.1"/>
    <property type="molecule type" value="Genomic_DNA"/>
</dbReference>
<reference evidence="4" key="1">
    <citation type="submission" date="2022-11" db="EMBL/GenBank/DDBJ databases">
        <title>Dyadobacter pollutisoli sp. nov., isolated from plastic dumped soil.</title>
        <authorList>
            <person name="Kim J.M."/>
            <person name="Kim K.R."/>
            <person name="Lee J.K."/>
            <person name="Hao L."/>
            <person name="Jeon C.O."/>
        </authorList>
    </citation>
    <scope>NUCLEOTIDE SEQUENCE</scope>
    <source>
        <strain evidence="4">U1</strain>
    </source>
</reference>
<dbReference type="SUPFAM" id="SSF51735">
    <property type="entry name" value="NAD(P)-binding Rossmann-fold domains"/>
    <property type="match status" value="1"/>
</dbReference>
<keyword evidence="2" id="KW-0560">Oxidoreductase</keyword>
<protein>
    <submittedName>
        <fullName evidence="4">SDR family oxidoreductase</fullName>
    </submittedName>
</protein>
<dbReference type="AlphaFoldDB" id="A0A9E8NAP0"/>
<keyword evidence="5" id="KW-1185">Reference proteome</keyword>
<dbReference type="KEGG" id="dpf:ON006_04025"/>
<evidence type="ECO:0000256" key="3">
    <source>
        <dbReference type="RuleBase" id="RU000363"/>
    </source>
</evidence>
<dbReference type="PRINTS" id="PR00080">
    <property type="entry name" value="SDRFAMILY"/>
</dbReference>
<dbReference type="RefSeq" id="WP_244824019.1">
    <property type="nucleotide sequence ID" value="NZ_CP112998.1"/>
</dbReference>
<dbReference type="Pfam" id="PF00106">
    <property type="entry name" value="adh_short"/>
    <property type="match status" value="1"/>
</dbReference>
<evidence type="ECO:0000313" key="4">
    <source>
        <dbReference type="EMBL" id="WAC13129.1"/>
    </source>
</evidence>
<dbReference type="Gene3D" id="3.40.50.720">
    <property type="entry name" value="NAD(P)-binding Rossmann-like Domain"/>
    <property type="match status" value="1"/>
</dbReference>
<dbReference type="PANTHER" id="PTHR42901">
    <property type="entry name" value="ALCOHOL DEHYDROGENASE"/>
    <property type="match status" value="1"/>
</dbReference>
<sequence>MKEYILLTGASSGIGYEMANQLASKKFNLILVARTESKLRQMQAELTSKHGIEVEYYATDLSDVGAAMNLHKAVQLENFIITHLVNNAGVGNYGHFTETPLEEELSMIQLNISSLVVLTKLFAQDMVSRKSGRIMNVGSVVSFLPMPYFSVYSATKAFVKAFSETLDAELDGTGVTVISLYPGTVDTGFTTAQMASTNLHKTKAMHPKEVAIQGVAHLLAGDGKKVVGFQNWVNSKLPNFVPDRIMMKIKKGLASQK</sequence>
<dbReference type="PANTHER" id="PTHR42901:SF1">
    <property type="entry name" value="ALCOHOL DEHYDROGENASE"/>
    <property type="match status" value="1"/>
</dbReference>
<organism evidence="4 5">
    <name type="scientific">Dyadobacter pollutisoli</name>
    <dbReference type="NCBI Taxonomy" id="2910158"/>
    <lineage>
        <taxon>Bacteria</taxon>
        <taxon>Pseudomonadati</taxon>
        <taxon>Bacteroidota</taxon>
        <taxon>Cytophagia</taxon>
        <taxon>Cytophagales</taxon>
        <taxon>Spirosomataceae</taxon>
        <taxon>Dyadobacter</taxon>
    </lineage>
</organism>
<dbReference type="InterPro" id="IPR002347">
    <property type="entry name" value="SDR_fam"/>
</dbReference>
<evidence type="ECO:0000256" key="2">
    <source>
        <dbReference type="ARBA" id="ARBA00023002"/>
    </source>
</evidence>
<dbReference type="PRINTS" id="PR00081">
    <property type="entry name" value="GDHRDH"/>
</dbReference>
<dbReference type="PIRSF" id="PIRSF000126">
    <property type="entry name" value="11-beta-HSD1"/>
    <property type="match status" value="1"/>
</dbReference>
<dbReference type="GO" id="GO:0016491">
    <property type="term" value="F:oxidoreductase activity"/>
    <property type="evidence" value="ECO:0007669"/>
    <property type="project" value="UniProtKB-KW"/>
</dbReference>